<dbReference type="InterPro" id="IPR007055">
    <property type="entry name" value="BON_dom"/>
</dbReference>
<organism evidence="3 4">
    <name type="scientific">Ottowia flava</name>
    <dbReference type="NCBI Taxonomy" id="2675430"/>
    <lineage>
        <taxon>Bacteria</taxon>
        <taxon>Pseudomonadati</taxon>
        <taxon>Pseudomonadota</taxon>
        <taxon>Betaproteobacteria</taxon>
        <taxon>Burkholderiales</taxon>
        <taxon>Comamonadaceae</taxon>
        <taxon>Ottowia</taxon>
    </lineage>
</organism>
<dbReference type="InterPro" id="IPR014004">
    <property type="entry name" value="Transpt-assoc_nodulatn_dom_bac"/>
</dbReference>
<evidence type="ECO:0000313" key="4">
    <source>
        <dbReference type="Proteomes" id="UP001597304"/>
    </source>
</evidence>
<evidence type="ECO:0000256" key="1">
    <source>
        <dbReference type="SAM" id="Coils"/>
    </source>
</evidence>
<reference evidence="4" key="1">
    <citation type="journal article" date="2019" name="Int. J. Syst. Evol. Microbiol.">
        <title>The Global Catalogue of Microorganisms (GCM) 10K type strain sequencing project: providing services to taxonomists for standard genome sequencing and annotation.</title>
        <authorList>
            <consortium name="The Broad Institute Genomics Platform"/>
            <consortium name="The Broad Institute Genome Sequencing Center for Infectious Disease"/>
            <person name="Wu L."/>
            <person name="Ma J."/>
        </authorList>
    </citation>
    <scope>NUCLEOTIDE SEQUENCE [LARGE SCALE GENOMIC DNA]</scope>
    <source>
        <strain evidence="4">LMG 29247</strain>
    </source>
</reference>
<evidence type="ECO:0000259" key="2">
    <source>
        <dbReference type="PROSITE" id="PS50914"/>
    </source>
</evidence>
<dbReference type="RefSeq" id="WP_147913454.1">
    <property type="nucleotide sequence ID" value="NZ_JBHUEJ010000008.1"/>
</dbReference>
<dbReference type="PANTHER" id="PTHR34606">
    <property type="entry name" value="BON DOMAIN-CONTAINING PROTEIN"/>
    <property type="match status" value="1"/>
</dbReference>
<dbReference type="InterPro" id="IPR051686">
    <property type="entry name" value="Lipoprotein_DolP"/>
</dbReference>
<dbReference type="Pfam" id="PF04972">
    <property type="entry name" value="BON"/>
    <property type="match status" value="1"/>
</dbReference>
<comment type="caution">
    <text evidence="3">The sequence shown here is derived from an EMBL/GenBank/DDBJ whole genome shotgun (WGS) entry which is preliminary data.</text>
</comment>
<sequence length="192" mass="18721">MNDTIHRLSLIAAAAALAVGLAACNKNDDRTPGEKLDSGIAQTEAAADEAKAKAAEAGQDIKDAAKEASADASAAATEAKNDMKDAAADAKNAAEKAGADIRAGASDLAASASAAAGAVAAVMDDAGITASVKTDLAKDPDLSALAINVDTKDGVVTLNGPAPNAAAKDRAETIAKGVKGVKSVSNNLAVKG</sequence>
<dbReference type="PROSITE" id="PS50914">
    <property type="entry name" value="BON"/>
    <property type="match status" value="1"/>
</dbReference>
<evidence type="ECO:0000313" key="3">
    <source>
        <dbReference type="EMBL" id="MFD1709654.1"/>
    </source>
</evidence>
<feature type="domain" description="BON" evidence="2">
    <location>
        <begin position="124"/>
        <end position="192"/>
    </location>
</feature>
<dbReference type="SMART" id="SM00749">
    <property type="entry name" value="BON"/>
    <property type="match status" value="1"/>
</dbReference>
<dbReference type="PROSITE" id="PS51257">
    <property type="entry name" value="PROKAR_LIPOPROTEIN"/>
    <property type="match status" value="1"/>
</dbReference>
<gene>
    <name evidence="3" type="ORF">ACFSF0_03475</name>
</gene>
<name>A0ABW4KPG1_9BURK</name>
<keyword evidence="4" id="KW-1185">Reference proteome</keyword>
<proteinExistence type="predicted"/>
<protein>
    <submittedName>
        <fullName evidence="3">BON domain-containing protein</fullName>
    </submittedName>
</protein>
<feature type="coiled-coil region" evidence="1">
    <location>
        <begin position="40"/>
        <end position="96"/>
    </location>
</feature>
<accession>A0ABW4KPG1</accession>
<dbReference type="Proteomes" id="UP001597304">
    <property type="component" value="Unassembled WGS sequence"/>
</dbReference>
<dbReference type="EMBL" id="JBHUEJ010000008">
    <property type="protein sequence ID" value="MFD1709654.1"/>
    <property type="molecule type" value="Genomic_DNA"/>
</dbReference>
<dbReference type="Gene3D" id="3.30.1340.30">
    <property type="match status" value="1"/>
</dbReference>
<keyword evidence="1" id="KW-0175">Coiled coil</keyword>
<dbReference type="PANTHER" id="PTHR34606:SF15">
    <property type="entry name" value="BON DOMAIN-CONTAINING PROTEIN"/>
    <property type="match status" value="1"/>
</dbReference>